<keyword evidence="9 12" id="KW-0472">Membrane</keyword>
<sequence>MLKRALSVRCLSGEAYANGMQLFTMTLGALMSLNFSTYLLLPILYPLKLTSVNEYIELRFKSKALCSVIFLLNIVKNLLTSGVCLYAPTVALVSITNLGNLTNIFLLGIVCTMYSSLGGIKAVVWTDVFQISVMMIGLISVLTIGVSLNGGIIETLYIASEGGRLEIFEVISYNVFGIFFGIYFLIFFAGLAAYANYAGCDPMALGIIKRKEEIIPYFVMDKLSFIPGLPGIFVATLVGGSL</sequence>
<protein>
    <submittedName>
        <fullName evidence="13">Sodium-coupled monocarboxylate transporter 2</fullName>
    </submittedName>
</protein>
<evidence type="ECO:0000313" key="14">
    <source>
        <dbReference type="Proteomes" id="UP000326759"/>
    </source>
</evidence>
<evidence type="ECO:0000313" key="13">
    <source>
        <dbReference type="EMBL" id="KAB7504083.1"/>
    </source>
</evidence>
<evidence type="ECO:0000256" key="9">
    <source>
        <dbReference type="ARBA" id="ARBA00023136"/>
    </source>
</evidence>
<keyword evidence="5 12" id="KW-0812">Transmembrane</keyword>
<proteinExistence type="inferred from homology"/>
<dbReference type="Pfam" id="PF00474">
    <property type="entry name" value="SSF"/>
    <property type="match status" value="1"/>
</dbReference>
<feature type="transmembrane region" description="Helical" evidence="12">
    <location>
        <begin position="214"/>
        <end position="238"/>
    </location>
</feature>
<dbReference type="OrthoDB" id="6132759at2759"/>
<name>A0A5N5TBP9_9CRUS</name>
<feature type="transmembrane region" description="Helical" evidence="12">
    <location>
        <begin position="104"/>
        <end position="124"/>
    </location>
</feature>
<dbReference type="EMBL" id="SEYY01003780">
    <property type="protein sequence ID" value="KAB7504083.1"/>
    <property type="molecule type" value="Genomic_DNA"/>
</dbReference>
<feature type="transmembrane region" description="Helical" evidence="12">
    <location>
        <begin position="171"/>
        <end position="194"/>
    </location>
</feature>
<dbReference type="Gene3D" id="1.20.1730.10">
    <property type="entry name" value="Sodium/glucose cotransporter"/>
    <property type="match status" value="1"/>
</dbReference>
<dbReference type="InterPro" id="IPR038377">
    <property type="entry name" value="Na/Glc_symporter_sf"/>
</dbReference>
<keyword evidence="4" id="KW-1003">Cell membrane</keyword>
<gene>
    <name evidence="13" type="ORF">Anas_11430</name>
</gene>
<keyword evidence="6 12" id="KW-1133">Transmembrane helix</keyword>
<keyword evidence="3" id="KW-0813">Transport</keyword>
<evidence type="ECO:0000256" key="3">
    <source>
        <dbReference type="ARBA" id="ARBA00022448"/>
    </source>
</evidence>
<evidence type="ECO:0000256" key="10">
    <source>
        <dbReference type="ARBA" id="ARBA00023201"/>
    </source>
</evidence>
<evidence type="ECO:0000256" key="5">
    <source>
        <dbReference type="ARBA" id="ARBA00022692"/>
    </source>
</evidence>
<accession>A0A5N5TBP9</accession>
<dbReference type="GO" id="GO:0006814">
    <property type="term" value="P:sodium ion transport"/>
    <property type="evidence" value="ECO:0007669"/>
    <property type="project" value="UniProtKB-KW"/>
</dbReference>
<evidence type="ECO:0000256" key="12">
    <source>
        <dbReference type="SAM" id="Phobius"/>
    </source>
</evidence>
<dbReference type="AlphaFoldDB" id="A0A5N5TBP9"/>
<dbReference type="GO" id="GO:0015293">
    <property type="term" value="F:symporter activity"/>
    <property type="evidence" value="ECO:0007669"/>
    <property type="project" value="TreeGrafter"/>
</dbReference>
<dbReference type="PROSITE" id="PS50283">
    <property type="entry name" value="NA_SOLUT_SYMP_3"/>
    <property type="match status" value="1"/>
</dbReference>
<evidence type="ECO:0000256" key="7">
    <source>
        <dbReference type="ARBA" id="ARBA00023053"/>
    </source>
</evidence>
<dbReference type="InterPro" id="IPR001734">
    <property type="entry name" value="Na/solute_symporter"/>
</dbReference>
<feature type="transmembrane region" description="Helical" evidence="12">
    <location>
        <begin position="27"/>
        <end position="47"/>
    </location>
</feature>
<feature type="transmembrane region" description="Helical" evidence="12">
    <location>
        <begin position="68"/>
        <end position="92"/>
    </location>
</feature>
<keyword evidence="10" id="KW-0739">Sodium transport</keyword>
<evidence type="ECO:0000256" key="6">
    <source>
        <dbReference type="ARBA" id="ARBA00022989"/>
    </source>
</evidence>
<evidence type="ECO:0000256" key="8">
    <source>
        <dbReference type="ARBA" id="ARBA00023065"/>
    </source>
</evidence>
<evidence type="ECO:0000256" key="11">
    <source>
        <dbReference type="RuleBase" id="RU362091"/>
    </source>
</evidence>
<comment type="caution">
    <text evidence="13">The sequence shown here is derived from an EMBL/GenBank/DDBJ whole genome shotgun (WGS) entry which is preliminary data.</text>
</comment>
<keyword evidence="8" id="KW-0406">Ion transport</keyword>
<feature type="transmembrane region" description="Helical" evidence="12">
    <location>
        <begin position="136"/>
        <end position="159"/>
    </location>
</feature>
<comment type="subcellular location">
    <subcellularLocation>
        <location evidence="1">Cell membrane</location>
        <topology evidence="1">Multi-pass membrane protein</topology>
    </subcellularLocation>
</comment>
<keyword evidence="14" id="KW-1185">Reference proteome</keyword>
<dbReference type="Proteomes" id="UP000326759">
    <property type="component" value="Unassembled WGS sequence"/>
</dbReference>
<comment type="similarity">
    <text evidence="2 11">Belongs to the sodium:solute symporter (SSF) (TC 2.A.21) family.</text>
</comment>
<evidence type="ECO:0000256" key="1">
    <source>
        <dbReference type="ARBA" id="ARBA00004651"/>
    </source>
</evidence>
<feature type="non-terminal residue" evidence="13">
    <location>
        <position position="242"/>
    </location>
</feature>
<dbReference type="PANTHER" id="PTHR42985:SF40">
    <property type="entry name" value="LD47995P-RELATED"/>
    <property type="match status" value="1"/>
</dbReference>
<organism evidence="13 14">
    <name type="scientific">Armadillidium nasatum</name>
    <dbReference type="NCBI Taxonomy" id="96803"/>
    <lineage>
        <taxon>Eukaryota</taxon>
        <taxon>Metazoa</taxon>
        <taxon>Ecdysozoa</taxon>
        <taxon>Arthropoda</taxon>
        <taxon>Crustacea</taxon>
        <taxon>Multicrustacea</taxon>
        <taxon>Malacostraca</taxon>
        <taxon>Eumalacostraca</taxon>
        <taxon>Peracarida</taxon>
        <taxon>Isopoda</taxon>
        <taxon>Oniscidea</taxon>
        <taxon>Crinocheta</taxon>
        <taxon>Armadillidiidae</taxon>
        <taxon>Armadillidium</taxon>
    </lineage>
</organism>
<dbReference type="GO" id="GO:0005886">
    <property type="term" value="C:plasma membrane"/>
    <property type="evidence" value="ECO:0007669"/>
    <property type="project" value="UniProtKB-SubCell"/>
</dbReference>
<keyword evidence="7" id="KW-0915">Sodium</keyword>
<dbReference type="PANTHER" id="PTHR42985">
    <property type="entry name" value="SODIUM-COUPLED MONOCARBOXYLATE TRANSPORTER"/>
    <property type="match status" value="1"/>
</dbReference>
<dbReference type="InterPro" id="IPR051163">
    <property type="entry name" value="Sodium:Solute_Symporter_SSF"/>
</dbReference>
<evidence type="ECO:0000256" key="2">
    <source>
        <dbReference type="ARBA" id="ARBA00006434"/>
    </source>
</evidence>
<reference evidence="13 14" key="1">
    <citation type="journal article" date="2019" name="PLoS Biol.">
        <title>Sex chromosomes control vertical transmission of feminizing Wolbachia symbionts in an isopod.</title>
        <authorList>
            <person name="Becking T."/>
            <person name="Chebbi M.A."/>
            <person name="Giraud I."/>
            <person name="Moumen B."/>
            <person name="Laverre T."/>
            <person name="Caubet Y."/>
            <person name="Peccoud J."/>
            <person name="Gilbert C."/>
            <person name="Cordaux R."/>
        </authorList>
    </citation>
    <scope>NUCLEOTIDE SEQUENCE [LARGE SCALE GENOMIC DNA]</scope>
    <source>
        <strain evidence="13">ANa2</strain>
        <tissue evidence="13">Whole body excluding digestive tract and cuticle</tissue>
    </source>
</reference>
<evidence type="ECO:0000256" key="4">
    <source>
        <dbReference type="ARBA" id="ARBA00022475"/>
    </source>
</evidence>